<dbReference type="InterPro" id="IPR043548">
    <property type="entry name" value="PIKfyve"/>
</dbReference>
<reference evidence="2" key="1">
    <citation type="journal article" date="2021" name="G3 (Bethesda)">
        <title>Genome and transcriptome analysis of the beet armyworm Spodoptera exigua reveals targets for pest control. .</title>
        <authorList>
            <person name="Simon S."/>
            <person name="Breeschoten T."/>
            <person name="Jansen H.J."/>
            <person name="Dirks R.P."/>
            <person name="Schranz M.E."/>
            <person name="Ros V.I.D."/>
        </authorList>
    </citation>
    <scope>NUCLEOTIDE SEQUENCE</scope>
    <source>
        <strain evidence="2">TB_SE_WUR_2020</strain>
    </source>
</reference>
<name>A0A922SGB8_SPOEX</name>
<evidence type="ECO:0000256" key="1">
    <source>
        <dbReference type="SAM" id="MobiDB-lite"/>
    </source>
</evidence>
<dbReference type="GO" id="GO:0032438">
    <property type="term" value="P:melanosome organization"/>
    <property type="evidence" value="ECO:0007669"/>
    <property type="project" value="TreeGrafter"/>
</dbReference>
<gene>
    <name evidence="2" type="ORF">HF086_005089</name>
</gene>
<sequence>MVLEGCAEPNLACCILLRGASLQELIKVKKVVKFMLLACYNWKLEKAFLGDIEAILPEPGMTFDDDVNDNEVSKDDIVKNDITNDDTQSDEREKDDIKRKDSLNEESRKSNETDSTESSRSDNIFTNSSVKDTEKVDDKAVAPNNEDKVDKEVKVSLGDDPLQTTKPFGRKTESDKTLSCGVPIRDFSDPLRATLSVDDDVFLPKEEAKLKADTHTDRWSTDDVVLSMSPNVVIPAPYLESEAGLRGGLRGQLPRPRPSAPSPHAPRLSKHDARTSQSLPQLKDLHPFAKMAITAPADDPALKAALAHYRATGCRLVNDKHKPHCPMYKPSVVKRVKEPEQDPNEKSNDNEPLDPLAPENHQQLSLLFYSFSNKSANVPDFCVNPSLLKVTFLSGHETFSGLSEGDAEKDYQAFKQHMEQIHLALTSTSLQEHNTTAAVVRSLWSVSDRIISGEKMLREAQDKWSSPPAKNKAQTENADFEEGNEGDREGGERKRKRERECELWGEGGNISIGVVS</sequence>
<evidence type="ECO:0000313" key="3">
    <source>
        <dbReference type="Proteomes" id="UP000814243"/>
    </source>
</evidence>
<feature type="compositionally biased region" description="Basic and acidic residues" evidence="1">
    <location>
        <begin position="89"/>
        <end position="120"/>
    </location>
</feature>
<dbReference type="PANTHER" id="PTHR46715:SF1">
    <property type="entry name" value="1-PHOSPHATIDYLINOSITOL 3-PHOSPHATE 5-KINASE"/>
    <property type="match status" value="1"/>
</dbReference>
<dbReference type="EMBL" id="JACEFF010000479">
    <property type="protein sequence ID" value="KAH9636766.1"/>
    <property type="molecule type" value="Genomic_DNA"/>
</dbReference>
<dbReference type="GO" id="GO:0052810">
    <property type="term" value="F:1-phosphatidylinositol-5-kinase activity"/>
    <property type="evidence" value="ECO:0007669"/>
    <property type="project" value="TreeGrafter"/>
</dbReference>
<feature type="compositionally biased region" description="Basic and acidic residues" evidence="1">
    <location>
        <begin position="131"/>
        <end position="154"/>
    </location>
</feature>
<comment type="caution">
    <text evidence="2">The sequence shown here is derived from an EMBL/GenBank/DDBJ whole genome shotgun (WGS) entry which is preliminary data.</text>
</comment>
<dbReference type="GO" id="GO:1903426">
    <property type="term" value="P:regulation of reactive oxygen species biosynthetic process"/>
    <property type="evidence" value="ECO:0007669"/>
    <property type="project" value="TreeGrafter"/>
</dbReference>
<dbReference type="PANTHER" id="PTHR46715">
    <property type="entry name" value="1-PHOSPHATIDYLINOSITOL 3-PHOSPHATE 5-KINASE"/>
    <property type="match status" value="1"/>
</dbReference>
<dbReference type="Proteomes" id="UP000814243">
    <property type="component" value="Unassembled WGS sequence"/>
</dbReference>
<feature type="region of interest" description="Disordered" evidence="1">
    <location>
        <begin position="246"/>
        <end position="283"/>
    </location>
</feature>
<accession>A0A922SGB8</accession>
<feature type="compositionally biased region" description="Basic and acidic residues" evidence="1">
    <location>
        <begin position="335"/>
        <end position="349"/>
    </location>
</feature>
<dbReference type="AlphaFoldDB" id="A0A922SGB8"/>
<dbReference type="GO" id="GO:0000285">
    <property type="term" value="F:1-phosphatidylinositol-3-phosphate 5-kinase activity"/>
    <property type="evidence" value="ECO:0007669"/>
    <property type="project" value="InterPro"/>
</dbReference>
<feature type="region of interest" description="Disordered" evidence="1">
    <location>
        <begin position="74"/>
        <end position="177"/>
    </location>
</feature>
<feature type="compositionally biased region" description="Polar residues" evidence="1">
    <location>
        <begin position="121"/>
        <end position="130"/>
    </location>
</feature>
<dbReference type="GO" id="GO:0090385">
    <property type="term" value="P:phagosome-lysosome fusion"/>
    <property type="evidence" value="ECO:0007669"/>
    <property type="project" value="TreeGrafter"/>
</dbReference>
<dbReference type="GO" id="GO:0031410">
    <property type="term" value="C:cytoplasmic vesicle"/>
    <property type="evidence" value="ECO:0007669"/>
    <property type="project" value="TreeGrafter"/>
</dbReference>
<feature type="compositionally biased region" description="Basic and acidic residues" evidence="1">
    <location>
        <begin position="485"/>
        <end position="500"/>
    </location>
</feature>
<feature type="region of interest" description="Disordered" evidence="1">
    <location>
        <begin position="458"/>
        <end position="500"/>
    </location>
</feature>
<evidence type="ECO:0000313" key="2">
    <source>
        <dbReference type="EMBL" id="KAH9636766.1"/>
    </source>
</evidence>
<protein>
    <submittedName>
        <fullName evidence="2">Uncharacterized protein</fullName>
    </submittedName>
</protein>
<feature type="compositionally biased region" description="Pro residues" evidence="1">
    <location>
        <begin position="255"/>
        <end position="264"/>
    </location>
</feature>
<dbReference type="GO" id="GO:0012506">
    <property type="term" value="C:vesicle membrane"/>
    <property type="evidence" value="ECO:0007669"/>
    <property type="project" value="TreeGrafter"/>
</dbReference>
<organism evidence="2 3">
    <name type="scientific">Spodoptera exigua</name>
    <name type="common">Beet armyworm</name>
    <name type="synonym">Noctua fulgens</name>
    <dbReference type="NCBI Taxonomy" id="7107"/>
    <lineage>
        <taxon>Eukaryota</taxon>
        <taxon>Metazoa</taxon>
        <taxon>Ecdysozoa</taxon>
        <taxon>Arthropoda</taxon>
        <taxon>Hexapoda</taxon>
        <taxon>Insecta</taxon>
        <taxon>Pterygota</taxon>
        <taxon>Neoptera</taxon>
        <taxon>Endopterygota</taxon>
        <taxon>Lepidoptera</taxon>
        <taxon>Glossata</taxon>
        <taxon>Ditrysia</taxon>
        <taxon>Noctuoidea</taxon>
        <taxon>Noctuidae</taxon>
        <taxon>Amphipyrinae</taxon>
        <taxon>Spodoptera</taxon>
    </lineage>
</organism>
<feature type="region of interest" description="Disordered" evidence="1">
    <location>
        <begin position="331"/>
        <end position="357"/>
    </location>
</feature>
<proteinExistence type="predicted"/>